<reference evidence="1" key="1">
    <citation type="submission" date="2022-06" db="EMBL/GenBank/DDBJ databases">
        <title>Phylogenomic reconstructions and comparative analyses of Kickxellomycotina fungi.</title>
        <authorList>
            <person name="Reynolds N.K."/>
            <person name="Stajich J.E."/>
            <person name="Barry K."/>
            <person name="Grigoriev I.V."/>
            <person name="Crous P."/>
            <person name="Smith M.E."/>
        </authorList>
    </citation>
    <scope>NUCLEOTIDE SEQUENCE</scope>
    <source>
        <strain evidence="1">RSA 2271</strain>
    </source>
</reference>
<keyword evidence="2" id="KW-1185">Reference proteome</keyword>
<dbReference type="EMBL" id="JAMZIH010008892">
    <property type="protein sequence ID" value="KAJ1671153.1"/>
    <property type="molecule type" value="Genomic_DNA"/>
</dbReference>
<evidence type="ECO:0000313" key="2">
    <source>
        <dbReference type="Proteomes" id="UP001145114"/>
    </source>
</evidence>
<protein>
    <submittedName>
        <fullName evidence="1">Uncharacterized protein</fullName>
    </submittedName>
</protein>
<proteinExistence type="predicted"/>
<accession>A0ACC1H7Z7</accession>
<sequence length="114" mass="12744">ANILGTTFFLFPSWMVDKWVVQPRFASKYGLIRDARYWSLGTDFSTSYEELGQHTLPQGTHDVDSTVLEEFDLELNDIIMDISDEEDEGGQRNKISASAATTTGSSDGLNISHH</sequence>
<gene>
    <name evidence="1" type="ORF">EV182_007796</name>
</gene>
<feature type="non-terminal residue" evidence="1">
    <location>
        <position position="1"/>
    </location>
</feature>
<dbReference type="Proteomes" id="UP001145114">
    <property type="component" value="Unassembled WGS sequence"/>
</dbReference>
<comment type="caution">
    <text evidence="1">The sequence shown here is derived from an EMBL/GenBank/DDBJ whole genome shotgun (WGS) entry which is preliminary data.</text>
</comment>
<evidence type="ECO:0000313" key="1">
    <source>
        <dbReference type="EMBL" id="KAJ1671153.1"/>
    </source>
</evidence>
<name>A0ACC1H7Z7_9FUNG</name>
<organism evidence="1 2">
    <name type="scientific">Spiromyces aspiralis</name>
    <dbReference type="NCBI Taxonomy" id="68401"/>
    <lineage>
        <taxon>Eukaryota</taxon>
        <taxon>Fungi</taxon>
        <taxon>Fungi incertae sedis</taxon>
        <taxon>Zoopagomycota</taxon>
        <taxon>Kickxellomycotina</taxon>
        <taxon>Kickxellomycetes</taxon>
        <taxon>Kickxellales</taxon>
        <taxon>Kickxellaceae</taxon>
        <taxon>Spiromyces</taxon>
    </lineage>
</organism>